<organism evidence="3 4">
    <name type="scientific">Callithrix jacchus</name>
    <name type="common">White-tufted-ear marmoset</name>
    <name type="synonym">Simia Jacchus</name>
    <dbReference type="NCBI Taxonomy" id="9483"/>
    <lineage>
        <taxon>Eukaryota</taxon>
        <taxon>Metazoa</taxon>
        <taxon>Chordata</taxon>
        <taxon>Craniata</taxon>
        <taxon>Vertebrata</taxon>
        <taxon>Euteleostomi</taxon>
        <taxon>Mammalia</taxon>
        <taxon>Eutheria</taxon>
        <taxon>Euarchontoglires</taxon>
        <taxon>Primates</taxon>
        <taxon>Haplorrhini</taxon>
        <taxon>Platyrrhini</taxon>
        <taxon>Cebidae</taxon>
        <taxon>Callitrichinae</taxon>
        <taxon>Callithrix</taxon>
        <taxon>Callithrix</taxon>
    </lineage>
</organism>
<feature type="compositionally biased region" description="Polar residues" evidence="1">
    <location>
        <begin position="555"/>
        <end position="564"/>
    </location>
</feature>
<dbReference type="Pfam" id="PF12443">
    <property type="entry name" value="AKNA"/>
    <property type="match status" value="1"/>
</dbReference>
<dbReference type="GO" id="GO:0001650">
    <property type="term" value="C:fibrillar center"/>
    <property type="evidence" value="ECO:0007669"/>
    <property type="project" value="Ensembl"/>
</dbReference>
<evidence type="ECO:0000313" key="3">
    <source>
        <dbReference type="Ensembl" id="ENSCJAP00000076009.2"/>
    </source>
</evidence>
<dbReference type="FunCoup" id="A0A5F4WE97">
    <property type="interactions" value="664"/>
</dbReference>
<dbReference type="InParanoid" id="A0A5F4WE97"/>
<feature type="compositionally biased region" description="Acidic residues" evidence="1">
    <location>
        <begin position="816"/>
        <end position="831"/>
    </location>
</feature>
<dbReference type="Ensembl" id="ENSCJAT00000109598.2">
    <property type="protein sequence ID" value="ENSCJAP00000076009.2"/>
    <property type="gene ID" value="ENSCJAG00000020473.5"/>
</dbReference>
<feature type="region of interest" description="Disordered" evidence="1">
    <location>
        <begin position="810"/>
        <end position="848"/>
    </location>
</feature>
<dbReference type="OMA" id="PHLAMTE"/>
<feature type="region of interest" description="Disordered" evidence="1">
    <location>
        <begin position="508"/>
        <end position="564"/>
    </location>
</feature>
<feature type="compositionally biased region" description="Polar residues" evidence="1">
    <location>
        <begin position="986"/>
        <end position="1001"/>
    </location>
</feature>
<dbReference type="GO" id="GO:0001837">
    <property type="term" value="P:epithelial to mesenchymal transition"/>
    <property type="evidence" value="ECO:0007669"/>
    <property type="project" value="Ensembl"/>
</dbReference>
<feature type="region of interest" description="Disordered" evidence="1">
    <location>
        <begin position="599"/>
        <end position="632"/>
    </location>
</feature>
<dbReference type="Proteomes" id="UP000008225">
    <property type="component" value="Chromosome 1"/>
</dbReference>
<feature type="compositionally biased region" description="Polar residues" evidence="1">
    <location>
        <begin position="599"/>
        <end position="623"/>
    </location>
</feature>
<evidence type="ECO:0000313" key="4">
    <source>
        <dbReference type="Proteomes" id="UP000008225"/>
    </source>
</evidence>
<feature type="region of interest" description="Disordered" evidence="1">
    <location>
        <begin position="1279"/>
        <end position="1345"/>
    </location>
</feature>
<feature type="compositionally biased region" description="Basic and acidic residues" evidence="1">
    <location>
        <begin position="774"/>
        <end position="785"/>
    </location>
</feature>
<feature type="region of interest" description="Disordered" evidence="1">
    <location>
        <begin position="862"/>
        <end position="1241"/>
    </location>
</feature>
<feature type="compositionally biased region" description="Basic and acidic residues" evidence="1">
    <location>
        <begin position="1164"/>
        <end position="1174"/>
    </location>
</feature>
<proteinExistence type="predicted"/>
<name>A0A5F4WE97_CALJA</name>
<dbReference type="PANTHER" id="PTHR21510">
    <property type="entry name" value="AKNA DOMAIN-CONTAINING PROTEIN"/>
    <property type="match status" value="1"/>
</dbReference>
<evidence type="ECO:0000256" key="1">
    <source>
        <dbReference type="SAM" id="MobiDB-lite"/>
    </source>
</evidence>
<feature type="compositionally biased region" description="Pro residues" evidence="1">
    <location>
        <begin position="904"/>
        <end position="914"/>
    </location>
</feature>
<dbReference type="GO" id="GO:0045944">
    <property type="term" value="P:positive regulation of transcription by RNA polymerase II"/>
    <property type="evidence" value="ECO:0007669"/>
    <property type="project" value="Ensembl"/>
</dbReference>
<keyword evidence="4" id="KW-1185">Reference proteome</keyword>
<dbReference type="GO" id="GO:0005813">
    <property type="term" value="C:centrosome"/>
    <property type="evidence" value="ECO:0007669"/>
    <property type="project" value="Ensembl"/>
</dbReference>
<feature type="compositionally biased region" description="Basic and acidic residues" evidence="1">
    <location>
        <begin position="25"/>
        <end position="35"/>
    </location>
</feature>
<dbReference type="InterPro" id="IPR022150">
    <property type="entry name" value="AKNA_dom"/>
</dbReference>
<feature type="region of interest" description="Disordered" evidence="1">
    <location>
        <begin position="698"/>
        <end position="735"/>
    </location>
</feature>
<dbReference type="GO" id="GO:0005874">
    <property type="term" value="C:microtubule"/>
    <property type="evidence" value="ECO:0007669"/>
    <property type="project" value="Ensembl"/>
</dbReference>
<feature type="compositionally biased region" description="Polar residues" evidence="1">
    <location>
        <begin position="263"/>
        <end position="275"/>
    </location>
</feature>
<dbReference type="GO" id="GO:0005829">
    <property type="term" value="C:cytosol"/>
    <property type="evidence" value="ECO:0007669"/>
    <property type="project" value="Ensembl"/>
</dbReference>
<feature type="compositionally biased region" description="Low complexity" evidence="1">
    <location>
        <begin position="763"/>
        <end position="772"/>
    </location>
</feature>
<dbReference type="GO" id="GO:0060234">
    <property type="term" value="P:neuroblast delamination"/>
    <property type="evidence" value="ECO:0007669"/>
    <property type="project" value="Ensembl"/>
</dbReference>
<feature type="compositionally biased region" description="Low complexity" evidence="1">
    <location>
        <begin position="1188"/>
        <end position="1206"/>
    </location>
</feature>
<feature type="compositionally biased region" description="Basic and acidic residues" evidence="1">
    <location>
        <begin position="276"/>
        <end position="285"/>
    </location>
</feature>
<dbReference type="GO" id="GO:0005654">
    <property type="term" value="C:nucleoplasm"/>
    <property type="evidence" value="ECO:0007669"/>
    <property type="project" value="Ensembl"/>
</dbReference>
<feature type="region of interest" description="Disordered" evidence="1">
    <location>
        <begin position="1"/>
        <end position="393"/>
    </location>
</feature>
<reference evidence="3" key="1">
    <citation type="submission" date="2009-03" db="EMBL/GenBank/DDBJ databases">
        <authorList>
            <person name="Warren W."/>
            <person name="Ye L."/>
            <person name="Minx P."/>
            <person name="Worley K."/>
            <person name="Gibbs R."/>
            <person name="Wilson R.K."/>
        </authorList>
    </citation>
    <scope>NUCLEOTIDE SEQUENCE [LARGE SCALE GENOMIC DNA]</scope>
</reference>
<feature type="domain" description="AKNA" evidence="2">
    <location>
        <begin position="636"/>
        <end position="734"/>
    </location>
</feature>
<feature type="compositionally biased region" description="Polar residues" evidence="1">
    <location>
        <begin position="918"/>
        <end position="930"/>
    </location>
</feature>
<dbReference type="PANTHER" id="PTHR21510:SF15">
    <property type="entry name" value="MICROTUBULE ORGANIZATION PROTEIN AKNA"/>
    <property type="match status" value="1"/>
</dbReference>
<dbReference type="GeneTree" id="ENSGT00940000154254"/>
<dbReference type="GO" id="GO:0021849">
    <property type="term" value="P:neuroblast division in subventricular zone"/>
    <property type="evidence" value="ECO:0007669"/>
    <property type="project" value="Ensembl"/>
</dbReference>
<sequence>MASSGTEIHWAEPGLGKGPQRRRWAWAEDKRDVDRSGSQSWGEEGLFPNATSPELLEDFRLAQQHQPPLEWNPHPQPDGHQDSESGETSGAEAEAEDADSPAISHEPLAWLPPQGHQLEMTEEEPDGTLGSPEVEDAGESCPRLGYEAGLSLEGHGNTSPMALGQGQVRGWVASGEQAGGDKLSEHSEVNPSIELSPARSWSSGTVSLDHPSDSLDSTWEGEIDGSPPTALAETLPESPSYHLLNPDDRTGGSVAQATPIEFQDSSAPPAQSPQRATDRWRRETTRFACPQPKEHIWKPTKTSPKPLPSRFIGSISPLNPQPRPIRQGRLLPRQGATLAGRSSSNAPKYGRGQLNYPLPDFSKVGPRVRFPKDESYHPPKSRSHNRQPQAPARPLIFKSPAEIVQEVLLSSGEAAPGKDMPPAHPITRVPQEFQTPEQATELVHQLQEDYHRLLTKYAEAENTIDQLRLGAKVNLFSDPPQPSRSIHTGMVPQGTKVLSFTIPQPRSAEWWPSPAEDPQASVASGWPSAGGDLSPSLPTSKPTLGWLPENRGVSKDQSSADQTQALASQARQFLAKVESFERLIQAGRLMPQDQLKSLIGSSHYTDPTRSQQMETPGTQSTEQGGRGAGRRSREGFLRLKAAHAALEEEYLKACREQLADQPLAGSVGTPGRFDPGRELEAEIYRMGSCLEELKEHIDQNQQEPELPGSDSALDSSPALPCPHQPMHLPASSRQAPTLAIKTSHCEPATTTAAASTGPCPLHVNVEVSSGNSEVEDRPQDPLDPLRDKELQTEQVLHGLLERYLSVKSLPEAMRMEEEEEGEEEEEEEEEGGNSLEVDGVAAASGKAEATGILPRQCLVQAEKSHRAPLEEATEQMESVKPPGFQTSLARDGHMSGLGKAEAAPPGPSMPPHPPGTKSAASHQSSMTSLEGSGISERLAQKPLHQAGGSHLEEPWMASPETDSGFVGSETSRVSPLTQTPEHRLSHISTAGTLAQPFTTSAPRDGASYPKARGSLVPRRATEPGTPRSRAQRHLSCPSGPPRQRAPSCSLERVLATEMVVPGSESEGHKRISEQLLPSKTISPPPTPAPATSPLPRGPKETIPNFPLTRAERDQAIRELQEEVSRLRVRLEDSLHRPGFDRPARARGRPVDSPALWGPHYGSKSTERLSGEPRGGEQTVSAGRRRARSSSVPREVPRLSLSSDSELPPLPLFSEMSRTTEDSPQAARDRKRGSGSAGWSNRVTFRGQYTGHEYHVLSPKAVPKGNATVSCPHCRPIRTQNGGDAATGDPLGPPPADTLQCPMCGRVGYPREGNDPGSATSGAEATTRRKAPSTPSPKQRSKQAGSSPCLAPGLWYLAAAPSTPAPPAFAYISSVPVMPYPPAAVYYAPAGPTSAQPAAKWPPTASPPPARGHRHSIQLHLGDLEELNKALSRAVQAAESVRSTTRQMSRSLSADLRQAHSLRGSCLF</sequence>
<feature type="compositionally biased region" description="Basic and acidic residues" evidence="1">
    <location>
        <begin position="1109"/>
        <end position="1143"/>
    </location>
</feature>
<evidence type="ECO:0000259" key="2">
    <source>
        <dbReference type="Pfam" id="PF12443"/>
    </source>
</evidence>
<dbReference type="GO" id="GO:0005814">
    <property type="term" value="C:centriole"/>
    <property type="evidence" value="ECO:0007669"/>
    <property type="project" value="Ensembl"/>
</dbReference>
<dbReference type="InterPro" id="IPR052655">
    <property type="entry name" value="AKNA_Centrosome-Trans_reg"/>
</dbReference>
<feature type="compositionally biased region" description="Polar residues" evidence="1">
    <location>
        <begin position="968"/>
        <end position="979"/>
    </location>
</feature>
<feature type="region of interest" description="Disordered" evidence="1">
    <location>
        <begin position="749"/>
        <end position="785"/>
    </location>
</feature>
<feature type="compositionally biased region" description="Polar residues" evidence="1">
    <location>
        <begin position="1335"/>
        <end position="1345"/>
    </location>
</feature>
<protein>
    <submittedName>
        <fullName evidence="3">AT-hook transcription factor</fullName>
    </submittedName>
</protein>
<reference evidence="3" key="2">
    <citation type="submission" date="2025-08" db="UniProtKB">
        <authorList>
            <consortium name="Ensembl"/>
        </authorList>
    </citation>
    <scope>IDENTIFICATION</scope>
</reference>
<feature type="compositionally biased region" description="Pro residues" evidence="1">
    <location>
        <begin position="1082"/>
        <end position="1096"/>
    </location>
</feature>
<dbReference type="GO" id="GO:0050727">
    <property type="term" value="P:regulation of inflammatory response"/>
    <property type="evidence" value="ECO:0007669"/>
    <property type="project" value="Ensembl"/>
</dbReference>
<dbReference type="Bgee" id="ENSCJAG00000020473">
    <property type="expression patterns" value="Expressed in kidney and 6 other cell types or tissues"/>
</dbReference>
<dbReference type="STRING" id="9483.ENSCJAP00000076009"/>
<reference evidence="3" key="3">
    <citation type="submission" date="2025-09" db="UniProtKB">
        <authorList>
            <consortium name="Ensembl"/>
        </authorList>
    </citation>
    <scope>IDENTIFICATION</scope>
</reference>
<gene>
    <name evidence="3" type="primary">AKNA</name>
</gene>
<accession>A0A5F4WE97</accession>